<keyword evidence="1" id="KW-0677">Repeat</keyword>
<accession>A0AAD6UVC2</accession>
<dbReference type="AlphaFoldDB" id="A0AAD6UVC2"/>
<dbReference type="Pfam" id="PF12770">
    <property type="entry name" value="CHAT"/>
    <property type="match status" value="1"/>
</dbReference>
<dbReference type="Proteomes" id="UP001219525">
    <property type="component" value="Unassembled WGS sequence"/>
</dbReference>
<gene>
    <name evidence="4" type="ORF">GGX14DRAFT_405929</name>
</gene>
<comment type="caution">
    <text evidence="4">The sequence shown here is derived from an EMBL/GenBank/DDBJ whole genome shotgun (WGS) entry which is preliminary data.</text>
</comment>
<sequence>MPGDAVTIVLFVTYSLDRFRRLGDLQDLEASLQKFQAAMELTPKGHPDLPRLVWSLGIGLHDRFQRLGDLQDLEAALQKFHTAVELTPKGHQDLPQLMQDLGIGFRDRFRRLGDLQDLEAALQKFQGAVELAPQGHPDLPVLMGNLGSGFHDRFQRLGDLQDLEAALQKFQGAVESTPKGHRDLPRLMQDLGIGFKDRFRRLGDLQDLEASLQKFQAAMELTPKGHPDLPRRMWSLGIGFRDRFRQLGDLQDLEAALQEFQGAVELAPQGHPDLPGLMQHLGTGFHDRFQRLGDLQDLEAALQRFQRAVELTPKGHRDLPRLMQDLGIGFRDRFRRLGDLQDLEAALQEFQAAMELTPKGHPDLTPLMWSLGIGAVELTPKGHQDLTRLMQDLGIGLHDRFQRLGDLQDLEAALQKFQGAVELTPKGHPDLPQLMQHLGTGLHDRFQRLGDLQDLEAALQKFEEAVELSPKGHPNLPQLMRSLGEGFNERFQRLGDLQDLEASLQEFHAAMELTPKGHRDLPLLMHDLGIGFRDRFRRLGDLQDLEAALQKFQGAVELSPEEHPDRPRFLQNLADTYRDRYLRLKHPQDLNNLFSGLPSQNTIMPHTLYQLTWKPSNCCPTSSGLVIPYQLNIGHATSTAFRICVTLPELHSAVEFIEQGIATIFQQTLQLQSDVDQLLPDQRASFRRLSDALRSESSTDPLKIMGIVNQRNTLLAKIRQQSGLEYFLLPKPCTVLQHASQGGPVIILNSHDKGCDGMIVLNPSAEPVHLALPGVTVDLLKSHRTKLTKLIGYRHMRGESTSTRLFGQRKGYIFKRREESFADMLSWLWTLVVAPVYQVLQLHGIDGGRVWWLPTGAFAGLPLHACPPTDQFIHSYTATLGSLLEAYAKKASGTESKLGVVGVTYTGARGLNRLEGVEREIVTILSIAKGASVECLQGEKATPDAVKKQLQDCSWVHFACHGKQDLVEPTKSHLLLYGGILELQTILQMPVSNREFAFLAACQTAMGDSELVNESFHLGGGFIAAGFRAAVGTLWSMEDQDGPLVAEIMYSHLFRNGKWPEVLETAEALHLAVKELKKRGVPYERWVPFIHMGI</sequence>
<reference evidence="4" key="1">
    <citation type="submission" date="2023-03" db="EMBL/GenBank/DDBJ databases">
        <title>Massive genome expansion in bonnet fungi (Mycena s.s.) driven by repeated elements and novel gene families across ecological guilds.</title>
        <authorList>
            <consortium name="Lawrence Berkeley National Laboratory"/>
            <person name="Harder C.B."/>
            <person name="Miyauchi S."/>
            <person name="Viragh M."/>
            <person name="Kuo A."/>
            <person name="Thoen E."/>
            <person name="Andreopoulos B."/>
            <person name="Lu D."/>
            <person name="Skrede I."/>
            <person name="Drula E."/>
            <person name="Henrissat B."/>
            <person name="Morin E."/>
            <person name="Kohler A."/>
            <person name="Barry K."/>
            <person name="LaButti K."/>
            <person name="Morin E."/>
            <person name="Salamov A."/>
            <person name="Lipzen A."/>
            <person name="Mereny Z."/>
            <person name="Hegedus B."/>
            <person name="Baldrian P."/>
            <person name="Stursova M."/>
            <person name="Weitz H."/>
            <person name="Taylor A."/>
            <person name="Grigoriev I.V."/>
            <person name="Nagy L.G."/>
            <person name="Martin F."/>
            <person name="Kauserud H."/>
        </authorList>
    </citation>
    <scope>NUCLEOTIDE SEQUENCE</scope>
    <source>
        <strain evidence="4">9144</strain>
    </source>
</reference>
<dbReference type="InterPro" id="IPR011990">
    <property type="entry name" value="TPR-like_helical_dom_sf"/>
</dbReference>
<name>A0AAD6UVC2_9AGAR</name>
<evidence type="ECO:0000256" key="1">
    <source>
        <dbReference type="ARBA" id="ARBA00022737"/>
    </source>
</evidence>
<protein>
    <submittedName>
        <fullName evidence="4">CHAT domain-containing protein</fullName>
    </submittedName>
</protein>
<organism evidence="4 5">
    <name type="scientific">Mycena pura</name>
    <dbReference type="NCBI Taxonomy" id="153505"/>
    <lineage>
        <taxon>Eukaryota</taxon>
        <taxon>Fungi</taxon>
        <taxon>Dikarya</taxon>
        <taxon>Basidiomycota</taxon>
        <taxon>Agaricomycotina</taxon>
        <taxon>Agaricomycetes</taxon>
        <taxon>Agaricomycetidae</taxon>
        <taxon>Agaricales</taxon>
        <taxon>Marasmiineae</taxon>
        <taxon>Mycenaceae</taxon>
        <taxon>Mycena</taxon>
    </lineage>
</organism>
<dbReference type="InterPro" id="IPR050498">
    <property type="entry name" value="Ycf3"/>
</dbReference>
<evidence type="ECO:0000256" key="2">
    <source>
        <dbReference type="ARBA" id="ARBA00022803"/>
    </source>
</evidence>
<proteinExistence type="predicted"/>
<evidence type="ECO:0000313" key="4">
    <source>
        <dbReference type="EMBL" id="KAJ7192873.1"/>
    </source>
</evidence>
<dbReference type="PANTHER" id="PTHR44858:SF1">
    <property type="entry name" value="UDP-N-ACETYLGLUCOSAMINE--PEPTIDE N-ACETYLGLUCOSAMINYLTRANSFERASE SPINDLY-RELATED"/>
    <property type="match status" value="1"/>
</dbReference>
<dbReference type="Gene3D" id="1.25.40.10">
    <property type="entry name" value="Tetratricopeptide repeat domain"/>
    <property type="match status" value="2"/>
</dbReference>
<evidence type="ECO:0000259" key="3">
    <source>
        <dbReference type="Pfam" id="PF12770"/>
    </source>
</evidence>
<dbReference type="SUPFAM" id="SSF81901">
    <property type="entry name" value="HCP-like"/>
    <property type="match status" value="1"/>
</dbReference>
<evidence type="ECO:0000313" key="5">
    <source>
        <dbReference type="Proteomes" id="UP001219525"/>
    </source>
</evidence>
<dbReference type="EMBL" id="JARJCW010000114">
    <property type="protein sequence ID" value="KAJ7192873.1"/>
    <property type="molecule type" value="Genomic_DNA"/>
</dbReference>
<dbReference type="PANTHER" id="PTHR44858">
    <property type="entry name" value="TETRATRICOPEPTIDE REPEAT PROTEIN 6"/>
    <property type="match status" value="1"/>
</dbReference>
<keyword evidence="5" id="KW-1185">Reference proteome</keyword>
<feature type="domain" description="CHAT" evidence="3">
    <location>
        <begin position="824"/>
        <end position="1093"/>
    </location>
</feature>
<dbReference type="InterPro" id="IPR024983">
    <property type="entry name" value="CHAT_dom"/>
</dbReference>
<keyword evidence="2" id="KW-0802">TPR repeat</keyword>